<accession>A0AAN8WKX8</accession>
<proteinExistence type="predicted"/>
<name>A0AAN8WKX8_HALRR</name>
<dbReference type="AlphaFoldDB" id="A0AAN8WKX8"/>
<sequence>TIKCQWPAVNASHHKSTSRRGKKRWRNIVGQGGERREEWNEKMEKQNWPRRRKMRPMERKDGEIVLAKEKKGERNGKKGWRNSVGQGGERREEWKNGKIKLAKEEKGEEWKERMEKWCWLRRRKERAVKKWKTKVGQGGEIKRGVEGKVGEIVLAKEERGKRNLKKRWRNKDK</sequence>
<feature type="compositionally biased region" description="Basic residues" evidence="1">
    <location>
        <begin position="12"/>
        <end position="26"/>
    </location>
</feature>
<comment type="caution">
    <text evidence="2">The sequence shown here is derived from an EMBL/GenBank/DDBJ whole genome shotgun (WGS) entry which is preliminary data.</text>
</comment>
<reference evidence="2 3" key="1">
    <citation type="submission" date="2023-11" db="EMBL/GenBank/DDBJ databases">
        <title>Halocaridina rubra genome assembly.</title>
        <authorList>
            <person name="Smith C."/>
        </authorList>
    </citation>
    <scope>NUCLEOTIDE SEQUENCE [LARGE SCALE GENOMIC DNA]</scope>
    <source>
        <strain evidence="2">EP-1</strain>
        <tissue evidence="2">Whole</tissue>
    </source>
</reference>
<feature type="region of interest" description="Disordered" evidence="1">
    <location>
        <begin position="1"/>
        <end position="95"/>
    </location>
</feature>
<dbReference type="EMBL" id="JAXCGZ010018985">
    <property type="protein sequence ID" value="KAK7066902.1"/>
    <property type="molecule type" value="Genomic_DNA"/>
</dbReference>
<feature type="compositionally biased region" description="Basic and acidic residues" evidence="1">
    <location>
        <begin position="55"/>
        <end position="76"/>
    </location>
</feature>
<organism evidence="2 3">
    <name type="scientific">Halocaridina rubra</name>
    <name type="common">Hawaiian red shrimp</name>
    <dbReference type="NCBI Taxonomy" id="373956"/>
    <lineage>
        <taxon>Eukaryota</taxon>
        <taxon>Metazoa</taxon>
        <taxon>Ecdysozoa</taxon>
        <taxon>Arthropoda</taxon>
        <taxon>Crustacea</taxon>
        <taxon>Multicrustacea</taxon>
        <taxon>Malacostraca</taxon>
        <taxon>Eumalacostraca</taxon>
        <taxon>Eucarida</taxon>
        <taxon>Decapoda</taxon>
        <taxon>Pleocyemata</taxon>
        <taxon>Caridea</taxon>
        <taxon>Atyoidea</taxon>
        <taxon>Atyidae</taxon>
        <taxon>Halocaridina</taxon>
    </lineage>
</organism>
<gene>
    <name evidence="2" type="ORF">SK128_027107</name>
</gene>
<protein>
    <submittedName>
        <fullName evidence="2">Uncharacterized protein</fullName>
    </submittedName>
</protein>
<dbReference type="Proteomes" id="UP001381693">
    <property type="component" value="Unassembled WGS sequence"/>
</dbReference>
<feature type="non-terminal residue" evidence="2">
    <location>
        <position position="1"/>
    </location>
</feature>
<keyword evidence="3" id="KW-1185">Reference proteome</keyword>
<evidence type="ECO:0000313" key="3">
    <source>
        <dbReference type="Proteomes" id="UP001381693"/>
    </source>
</evidence>
<evidence type="ECO:0000313" key="2">
    <source>
        <dbReference type="EMBL" id="KAK7066902.1"/>
    </source>
</evidence>
<feature type="compositionally biased region" description="Basic and acidic residues" evidence="1">
    <location>
        <begin position="33"/>
        <end position="47"/>
    </location>
</feature>
<evidence type="ECO:0000256" key="1">
    <source>
        <dbReference type="SAM" id="MobiDB-lite"/>
    </source>
</evidence>